<gene>
    <name evidence="2" type="ORF">CXG81DRAFT_16890</name>
</gene>
<reference evidence="3" key="1">
    <citation type="journal article" date="2018" name="Nat. Microbiol.">
        <title>Leveraging single-cell genomics to expand the fungal tree of life.</title>
        <authorList>
            <person name="Ahrendt S.R."/>
            <person name="Quandt C.A."/>
            <person name="Ciobanu D."/>
            <person name="Clum A."/>
            <person name="Salamov A."/>
            <person name="Andreopoulos B."/>
            <person name="Cheng J.F."/>
            <person name="Woyke T."/>
            <person name="Pelin A."/>
            <person name="Henrissat B."/>
            <person name="Reynolds N.K."/>
            <person name="Benny G.L."/>
            <person name="Smith M.E."/>
            <person name="James T.Y."/>
            <person name="Grigoriev I.V."/>
        </authorList>
    </citation>
    <scope>NUCLEOTIDE SEQUENCE [LARGE SCALE GENOMIC DNA]</scope>
    <source>
        <strain evidence="3">ATCC 52028</strain>
    </source>
</reference>
<organism evidence="2 3">
    <name type="scientific">Caulochytrium protostelioides</name>
    <dbReference type="NCBI Taxonomy" id="1555241"/>
    <lineage>
        <taxon>Eukaryota</taxon>
        <taxon>Fungi</taxon>
        <taxon>Fungi incertae sedis</taxon>
        <taxon>Chytridiomycota</taxon>
        <taxon>Chytridiomycota incertae sedis</taxon>
        <taxon>Chytridiomycetes</taxon>
        <taxon>Caulochytriales</taxon>
        <taxon>Caulochytriaceae</taxon>
        <taxon>Caulochytrium</taxon>
    </lineage>
</organism>
<evidence type="ECO:0000256" key="1">
    <source>
        <dbReference type="SAM" id="SignalP"/>
    </source>
</evidence>
<accession>A0A4V1IVD3</accession>
<keyword evidence="3" id="KW-1185">Reference proteome</keyword>
<proteinExistence type="predicted"/>
<protein>
    <recommendedName>
        <fullName evidence="4">Alginate lyase domain-containing protein</fullName>
    </recommendedName>
</protein>
<feature type="chain" id="PRO_5020575896" description="Alginate lyase domain-containing protein" evidence="1">
    <location>
        <begin position="24"/>
        <end position="758"/>
    </location>
</feature>
<sequence length="758" mass="86850">MARRALFWAWLVTWIAAFHGVSAGLFGPTGYHVRDRTMATTKKVAREITPKVTVPPLIEPSSAAVRSTMTTSKRAISKTFGVIGPAYESLRTRTRGALESAEIAAQQVYDNNRLKFRQTDLSRWFQLRKPVGLDIAQLYYAMTWGRERVRWPIAIDDDWRRGHFASLMAMRYKLNRVLDSVRMLHHEKIQKPSHIEERLAAYNRLTYQTEIMMQLTLLVAESQPPLGARQAYGATLDWPQYVESLMWATHIDSIGVWLRQLDRIRAFAKSATATLNEYKEWNGDVATHPRWSDFPIPTNKIQVLSTIPYQDGADDTLNVAFANDARQTQHYIGHEDRARAARIRVEGDPDLWPSWFNEEVRRVRAMFQSPSQSRPRTVLKPDGLLPVACEKIYSSRLASASKRAVPTTNCFKLMKENIYWKAPSDVAIALAAETPDRSLALIEDADRSFYPKNTRLWRYGLIRRSETEWHTLSPNLANVMEAHRTWMAQYMEFTHMTPSLGSWSPDARDDCDNEALNYMIKDSLWLSDFPFQLMTASLGNCFVKDTPDDAQAVAMELLTVLLAEAEHTWRYLVEQAHSLILPPEKNDSRSKKDNYYRTWALTLLFATSITEKFGHSTRQILMILRALSLPNWVTAWTRLAQKVSVLQDGLLDQAHIEYATRQKKNAEMRRQSPERLEKLLREPVLPEPLAMFSSAMIAWVTIHGGPAAHIMPVNAQHYFAIRAGHLNRMDGRSKSAPPGGLRRFNAQKVLRSSRRTGR</sequence>
<feature type="signal peptide" evidence="1">
    <location>
        <begin position="1"/>
        <end position="23"/>
    </location>
</feature>
<dbReference type="EMBL" id="ML014120">
    <property type="protein sequence ID" value="RKP03659.1"/>
    <property type="molecule type" value="Genomic_DNA"/>
</dbReference>
<evidence type="ECO:0008006" key="4">
    <source>
        <dbReference type="Google" id="ProtNLM"/>
    </source>
</evidence>
<dbReference type="AlphaFoldDB" id="A0A4V1IVD3"/>
<dbReference type="Proteomes" id="UP000274922">
    <property type="component" value="Unassembled WGS sequence"/>
</dbReference>
<name>A0A4V1IVD3_9FUNG</name>
<evidence type="ECO:0000313" key="3">
    <source>
        <dbReference type="Proteomes" id="UP000274922"/>
    </source>
</evidence>
<keyword evidence="1" id="KW-0732">Signal</keyword>
<evidence type="ECO:0000313" key="2">
    <source>
        <dbReference type="EMBL" id="RKP03659.1"/>
    </source>
</evidence>